<evidence type="ECO:0000256" key="1">
    <source>
        <dbReference type="SAM" id="MobiDB-lite"/>
    </source>
</evidence>
<feature type="region of interest" description="Disordered" evidence="1">
    <location>
        <begin position="54"/>
        <end position="73"/>
    </location>
</feature>
<keyword evidence="4" id="KW-1185">Reference proteome</keyword>
<feature type="region of interest" description="Disordered" evidence="1">
    <location>
        <begin position="83"/>
        <end position="106"/>
    </location>
</feature>
<evidence type="ECO:0000313" key="3">
    <source>
        <dbReference type="EMBL" id="PVI04423.1"/>
    </source>
</evidence>
<sequence length="120" mass="13212">MYTTLLTQHLLNLLAFLLTPSACLACSTPFNLEEYEILKELAPDSELKVSVTAHRHTEGEQEVADQSGHRAKPSHLAILTTKTRPRVSPLTTRGKRRTSVLDRGGFPRSARIRHIAVGGG</sequence>
<accession>A0A2V1E1I0</accession>
<dbReference type="EMBL" id="KZ805321">
    <property type="protein sequence ID" value="PVI04423.1"/>
    <property type="molecule type" value="Genomic_DNA"/>
</dbReference>
<name>A0A2V1E1I0_9PLEO</name>
<evidence type="ECO:0000256" key="2">
    <source>
        <dbReference type="SAM" id="SignalP"/>
    </source>
</evidence>
<evidence type="ECO:0000313" key="4">
    <source>
        <dbReference type="Proteomes" id="UP000244855"/>
    </source>
</evidence>
<gene>
    <name evidence="3" type="ORF">DM02DRAFT_176848</name>
</gene>
<feature type="chain" id="PRO_5015900794" evidence="2">
    <location>
        <begin position="26"/>
        <end position="120"/>
    </location>
</feature>
<proteinExistence type="predicted"/>
<dbReference type="Proteomes" id="UP000244855">
    <property type="component" value="Unassembled WGS sequence"/>
</dbReference>
<feature type="signal peptide" evidence="2">
    <location>
        <begin position="1"/>
        <end position="25"/>
    </location>
</feature>
<protein>
    <submittedName>
        <fullName evidence="3">Uncharacterized protein</fullName>
    </submittedName>
</protein>
<dbReference type="AlphaFoldDB" id="A0A2V1E1I0"/>
<keyword evidence="2" id="KW-0732">Signal</keyword>
<reference evidence="3 4" key="1">
    <citation type="journal article" date="2018" name="Sci. Rep.">
        <title>Comparative genomics provides insights into the lifestyle and reveals functional heterogeneity of dark septate endophytic fungi.</title>
        <authorList>
            <person name="Knapp D.G."/>
            <person name="Nemeth J.B."/>
            <person name="Barry K."/>
            <person name="Hainaut M."/>
            <person name="Henrissat B."/>
            <person name="Johnson J."/>
            <person name="Kuo A."/>
            <person name="Lim J.H.P."/>
            <person name="Lipzen A."/>
            <person name="Nolan M."/>
            <person name="Ohm R.A."/>
            <person name="Tamas L."/>
            <person name="Grigoriev I.V."/>
            <person name="Spatafora J.W."/>
            <person name="Nagy L.G."/>
            <person name="Kovacs G.M."/>
        </authorList>
    </citation>
    <scope>NUCLEOTIDE SEQUENCE [LARGE SCALE GENOMIC DNA]</scope>
    <source>
        <strain evidence="3 4">DSE2036</strain>
    </source>
</reference>
<organism evidence="3 4">
    <name type="scientific">Periconia macrospinosa</name>
    <dbReference type="NCBI Taxonomy" id="97972"/>
    <lineage>
        <taxon>Eukaryota</taxon>
        <taxon>Fungi</taxon>
        <taxon>Dikarya</taxon>
        <taxon>Ascomycota</taxon>
        <taxon>Pezizomycotina</taxon>
        <taxon>Dothideomycetes</taxon>
        <taxon>Pleosporomycetidae</taxon>
        <taxon>Pleosporales</taxon>
        <taxon>Massarineae</taxon>
        <taxon>Periconiaceae</taxon>
        <taxon>Periconia</taxon>
    </lineage>
</organism>